<evidence type="ECO:0000256" key="1">
    <source>
        <dbReference type="SAM" id="Phobius"/>
    </source>
</evidence>
<dbReference type="OrthoDB" id="9927605at2"/>
<keyword evidence="1" id="KW-0472">Membrane</keyword>
<evidence type="ECO:0000313" key="2">
    <source>
        <dbReference type="EMBL" id="RGS43605.1"/>
    </source>
</evidence>
<accession>A0A3R5WM74</accession>
<keyword evidence="1" id="KW-0812">Transmembrane</keyword>
<keyword evidence="1" id="KW-1133">Transmembrane helix</keyword>
<dbReference type="EMBL" id="QRVK01000005">
    <property type="protein sequence ID" value="RGS43605.1"/>
    <property type="molecule type" value="Genomic_DNA"/>
</dbReference>
<sequence>MQRSKEFRVSAPGMPTDTIIGYFLGGFGGLFIIISIIKSILTQGKVQRVYGVLMVSALIMAFTGIVFSVIGYRADNGGITGKKMAIIMNGVVFGLSIIFLLMGL</sequence>
<gene>
    <name evidence="2" type="ORF">DWX94_03215</name>
</gene>
<dbReference type="GeneID" id="92832612"/>
<evidence type="ECO:0008006" key="4">
    <source>
        <dbReference type="Google" id="ProtNLM"/>
    </source>
</evidence>
<reference evidence="2 3" key="1">
    <citation type="submission" date="2018-08" db="EMBL/GenBank/DDBJ databases">
        <title>A genome reference for cultivated species of the human gut microbiota.</title>
        <authorList>
            <person name="Zou Y."/>
            <person name="Xue W."/>
            <person name="Luo G."/>
        </authorList>
    </citation>
    <scope>NUCLEOTIDE SEQUENCE [LARGE SCALE GENOMIC DNA]</scope>
    <source>
        <strain evidence="2 3">AF22-21</strain>
    </source>
</reference>
<proteinExistence type="predicted"/>
<dbReference type="RefSeq" id="WP_004849078.1">
    <property type="nucleotide sequence ID" value="NZ_CABIWG010000006.1"/>
</dbReference>
<dbReference type="AlphaFoldDB" id="A0A3R5WM74"/>
<dbReference type="Proteomes" id="UP000283295">
    <property type="component" value="Unassembled WGS sequence"/>
</dbReference>
<protein>
    <recommendedName>
        <fullName evidence="4">DUF4190 domain-containing protein</fullName>
    </recommendedName>
</protein>
<feature type="transmembrane region" description="Helical" evidence="1">
    <location>
        <begin position="20"/>
        <end position="37"/>
    </location>
</feature>
<feature type="transmembrane region" description="Helical" evidence="1">
    <location>
        <begin position="84"/>
        <end position="102"/>
    </location>
</feature>
<organism evidence="2 3">
    <name type="scientific">Coprococcus eutactus</name>
    <dbReference type="NCBI Taxonomy" id="33043"/>
    <lineage>
        <taxon>Bacteria</taxon>
        <taxon>Bacillati</taxon>
        <taxon>Bacillota</taxon>
        <taxon>Clostridia</taxon>
        <taxon>Lachnospirales</taxon>
        <taxon>Lachnospiraceae</taxon>
        <taxon>Coprococcus</taxon>
    </lineage>
</organism>
<evidence type="ECO:0000313" key="3">
    <source>
        <dbReference type="Proteomes" id="UP000283295"/>
    </source>
</evidence>
<feature type="transmembrane region" description="Helical" evidence="1">
    <location>
        <begin position="49"/>
        <end position="72"/>
    </location>
</feature>
<name>A0A3R5WM74_9FIRM</name>
<comment type="caution">
    <text evidence="2">The sequence shown here is derived from an EMBL/GenBank/DDBJ whole genome shotgun (WGS) entry which is preliminary data.</text>
</comment>